<accession>A0ABQ9CVS4</accession>
<dbReference type="PANTHER" id="PTHR21512:SF5">
    <property type="entry name" value="TRAFFICKING PROTEIN PARTICLE COMPLEX SUBUNIT 9"/>
    <property type="match status" value="1"/>
</dbReference>
<dbReference type="PANTHER" id="PTHR21512">
    <property type="entry name" value="TRAFFICKING PROTEIN PARTICLE COMPLEX SUBUNIT 9"/>
    <property type="match status" value="1"/>
</dbReference>
<proteinExistence type="predicted"/>
<name>A0ABQ9CVS4_9PASS</name>
<reference evidence="2" key="1">
    <citation type="submission" date="2019-10" db="EMBL/GenBank/DDBJ databases">
        <authorList>
            <person name="Soares A.E.R."/>
            <person name="Aleixo A."/>
            <person name="Schneider P."/>
            <person name="Miyaki C.Y."/>
            <person name="Schneider M.P."/>
            <person name="Mello C."/>
            <person name="Vasconcelos A.T.R."/>
        </authorList>
    </citation>
    <scope>NUCLEOTIDE SEQUENCE</scope>
    <source>
        <tissue evidence="2">Muscle</tissue>
    </source>
</reference>
<organism evidence="2 3">
    <name type="scientific">Willisornis vidua</name>
    <name type="common">Xingu scale-backed antbird</name>
    <dbReference type="NCBI Taxonomy" id="1566151"/>
    <lineage>
        <taxon>Eukaryota</taxon>
        <taxon>Metazoa</taxon>
        <taxon>Chordata</taxon>
        <taxon>Craniata</taxon>
        <taxon>Vertebrata</taxon>
        <taxon>Euteleostomi</taxon>
        <taxon>Archelosauria</taxon>
        <taxon>Archosauria</taxon>
        <taxon>Dinosauria</taxon>
        <taxon>Saurischia</taxon>
        <taxon>Theropoda</taxon>
        <taxon>Coelurosauria</taxon>
        <taxon>Aves</taxon>
        <taxon>Neognathae</taxon>
        <taxon>Neoaves</taxon>
        <taxon>Telluraves</taxon>
        <taxon>Australaves</taxon>
        <taxon>Passeriformes</taxon>
        <taxon>Thamnophilidae</taxon>
        <taxon>Willisornis</taxon>
    </lineage>
</organism>
<gene>
    <name evidence="2" type="ORF">WISP_109989</name>
</gene>
<dbReference type="Pfam" id="PF26283">
    <property type="entry name" value="Ig_TRAPPC9-Trs120_4th"/>
    <property type="match status" value="1"/>
</dbReference>
<evidence type="ECO:0000259" key="1">
    <source>
        <dbReference type="Pfam" id="PF26283"/>
    </source>
</evidence>
<evidence type="ECO:0000313" key="2">
    <source>
        <dbReference type="EMBL" id="KAJ7410198.1"/>
    </source>
</evidence>
<feature type="domain" description="Trs120/TRAPPC9 fourth Ig-like" evidence="1">
    <location>
        <begin position="87"/>
        <end position="197"/>
    </location>
</feature>
<dbReference type="EMBL" id="WHWB01034421">
    <property type="protein sequence ID" value="KAJ7410198.1"/>
    <property type="molecule type" value="Genomic_DNA"/>
</dbReference>
<keyword evidence="3" id="KW-1185">Reference proteome</keyword>
<protein>
    <submittedName>
        <fullName evidence="2">Trafficking protein particle complex subunit 9-like protein</fullName>
    </submittedName>
</protein>
<comment type="caution">
    <text evidence="2">The sequence shown here is derived from an EMBL/GenBank/DDBJ whole genome shotgun (WGS) entry which is preliminary data.</text>
</comment>
<sequence length="206" mass="23275">MRGDQVKVKAKIGRKESDFISEIKTGESCEMLQHPQSIVITELRTDTNWKQFGKNDNGTSRDLSSAYWLLEKNILVDGQLCDCDVVVTCQVGDPVPLEVKLTNWSKHSVGPFALTVMPYQDYQNGVHNYDLQDAITFVGSNTFYIDSVKPTKDSVYFGALLFLYTGDFYLNIKFHEDNCSRDLPLSWLCLPSVHIRATEPVGPTKL</sequence>
<dbReference type="InterPro" id="IPR058568">
    <property type="entry name" value="Ig_TRAPPC9_Trs120_4th"/>
</dbReference>
<dbReference type="InterPro" id="IPR013935">
    <property type="entry name" value="Trs120_TRAPPC9"/>
</dbReference>
<evidence type="ECO:0000313" key="3">
    <source>
        <dbReference type="Proteomes" id="UP001145742"/>
    </source>
</evidence>
<dbReference type="Proteomes" id="UP001145742">
    <property type="component" value="Unassembled WGS sequence"/>
</dbReference>